<keyword evidence="3" id="KW-0479">Metal-binding</keyword>
<organism evidence="10 11">
    <name type="scientific">Globodera rostochiensis</name>
    <name type="common">Golden nematode worm</name>
    <name type="synonym">Heterodera rostochiensis</name>
    <dbReference type="NCBI Taxonomy" id="31243"/>
    <lineage>
        <taxon>Eukaryota</taxon>
        <taxon>Metazoa</taxon>
        <taxon>Ecdysozoa</taxon>
        <taxon>Nematoda</taxon>
        <taxon>Chromadorea</taxon>
        <taxon>Rhabditida</taxon>
        <taxon>Tylenchina</taxon>
        <taxon>Tylenchomorpha</taxon>
        <taxon>Tylenchoidea</taxon>
        <taxon>Heteroderidae</taxon>
        <taxon>Heteroderinae</taxon>
        <taxon>Globodera</taxon>
    </lineage>
</organism>
<evidence type="ECO:0000256" key="3">
    <source>
        <dbReference type="ARBA" id="ARBA00022723"/>
    </source>
</evidence>
<dbReference type="GO" id="GO:0016020">
    <property type="term" value="C:membrane"/>
    <property type="evidence" value="ECO:0007669"/>
    <property type="project" value="UniProtKB-SubCell"/>
</dbReference>
<evidence type="ECO:0000256" key="7">
    <source>
        <dbReference type="ARBA" id="ARBA00023136"/>
    </source>
</evidence>
<accession>A0A914HKT8</accession>
<name>A0A914HKT8_GLORO</name>
<keyword evidence="6" id="KW-1133">Transmembrane helix</keyword>
<evidence type="ECO:0000256" key="5">
    <source>
        <dbReference type="ARBA" id="ARBA00022833"/>
    </source>
</evidence>
<evidence type="ECO:0000256" key="2">
    <source>
        <dbReference type="ARBA" id="ARBA00022692"/>
    </source>
</evidence>
<keyword evidence="10" id="KW-1185">Reference proteome</keyword>
<keyword evidence="4 8" id="KW-0863">Zinc-finger</keyword>
<dbReference type="Pfam" id="PF13639">
    <property type="entry name" value="zf-RING_2"/>
    <property type="match status" value="1"/>
</dbReference>
<dbReference type="GO" id="GO:0008270">
    <property type="term" value="F:zinc ion binding"/>
    <property type="evidence" value="ECO:0007669"/>
    <property type="project" value="UniProtKB-KW"/>
</dbReference>
<dbReference type="PANTHER" id="PTHR46539">
    <property type="entry name" value="E3 UBIQUITIN-PROTEIN LIGASE ATL42"/>
    <property type="match status" value="1"/>
</dbReference>
<keyword evidence="5" id="KW-0862">Zinc</keyword>
<dbReference type="InterPro" id="IPR013083">
    <property type="entry name" value="Znf_RING/FYVE/PHD"/>
</dbReference>
<proteinExistence type="predicted"/>
<reference evidence="11" key="1">
    <citation type="submission" date="2022-11" db="UniProtKB">
        <authorList>
            <consortium name="WormBaseParasite"/>
        </authorList>
    </citation>
    <scope>IDENTIFICATION</scope>
</reference>
<keyword evidence="2" id="KW-0812">Transmembrane</keyword>
<feature type="domain" description="RING-type" evidence="9">
    <location>
        <begin position="25"/>
        <end position="115"/>
    </location>
</feature>
<evidence type="ECO:0000256" key="4">
    <source>
        <dbReference type="ARBA" id="ARBA00022771"/>
    </source>
</evidence>
<evidence type="ECO:0000259" key="9">
    <source>
        <dbReference type="PROSITE" id="PS50089"/>
    </source>
</evidence>
<dbReference type="SMART" id="SM00184">
    <property type="entry name" value="RING"/>
    <property type="match status" value="1"/>
</dbReference>
<comment type="subcellular location">
    <subcellularLocation>
        <location evidence="1">Membrane</location>
    </subcellularLocation>
</comment>
<evidence type="ECO:0000256" key="1">
    <source>
        <dbReference type="ARBA" id="ARBA00004370"/>
    </source>
</evidence>
<evidence type="ECO:0000313" key="10">
    <source>
        <dbReference type="Proteomes" id="UP000887572"/>
    </source>
</evidence>
<dbReference type="InterPro" id="IPR001841">
    <property type="entry name" value="Znf_RING"/>
</dbReference>
<dbReference type="SUPFAM" id="SSF57850">
    <property type="entry name" value="RING/U-box"/>
    <property type="match status" value="1"/>
</dbReference>
<protein>
    <submittedName>
        <fullName evidence="11">RING-type domain-containing protein</fullName>
    </submittedName>
</protein>
<dbReference type="Proteomes" id="UP000887572">
    <property type="component" value="Unplaced"/>
</dbReference>
<dbReference type="Gene3D" id="3.30.40.10">
    <property type="entry name" value="Zinc/RING finger domain, C3HC4 (zinc finger)"/>
    <property type="match status" value="1"/>
</dbReference>
<sequence length="184" mass="21040">MFIVLVEQYLCFPKEKLVEHEAPLCPICLSTIKTDEHPQAVHPQAVTNNTDEHPQAETINIDEHPQAETINIDEHPQAETINTDEHPQALPCAHVFHQKCINSWLKQHNTCPMCRRTVTVISAALLPPENLNRNVSNVPWHGSAVWRSSRTINLLNGQLEILHSSDDFLMSPRNRIRPDNQRNF</sequence>
<dbReference type="PROSITE" id="PS50089">
    <property type="entry name" value="ZF_RING_2"/>
    <property type="match status" value="1"/>
</dbReference>
<dbReference type="AlphaFoldDB" id="A0A914HKT8"/>
<evidence type="ECO:0000256" key="6">
    <source>
        <dbReference type="ARBA" id="ARBA00022989"/>
    </source>
</evidence>
<evidence type="ECO:0000313" key="11">
    <source>
        <dbReference type="WBParaSite" id="Gr19_v10_g2244.t1"/>
    </source>
</evidence>
<keyword evidence="7" id="KW-0472">Membrane</keyword>
<evidence type="ECO:0000256" key="8">
    <source>
        <dbReference type="PROSITE-ProRule" id="PRU00175"/>
    </source>
</evidence>
<dbReference type="PANTHER" id="PTHR46539:SF1">
    <property type="entry name" value="E3 UBIQUITIN-PROTEIN LIGASE ATL42"/>
    <property type="match status" value="1"/>
</dbReference>
<dbReference type="WBParaSite" id="Gr19_v10_g2244.t1">
    <property type="protein sequence ID" value="Gr19_v10_g2244.t1"/>
    <property type="gene ID" value="Gr19_v10_g2244"/>
</dbReference>